<dbReference type="PANTHER" id="PTHR48079">
    <property type="entry name" value="PROTEIN YEEZ"/>
    <property type="match status" value="1"/>
</dbReference>
<dbReference type="InterPro" id="IPR051783">
    <property type="entry name" value="NAD(P)-dependent_oxidoreduct"/>
</dbReference>
<protein>
    <recommendedName>
        <fullName evidence="1">NAD-dependent epimerase/dehydratase domain-containing protein</fullName>
    </recommendedName>
</protein>
<sequence>MDPPKFLVLGAAGYIGGTVLTDLLKQYTASSITVLVRKPEQEQLFTTLGVNVVSGDVADAAKLKSLASEHDVVLNFAVAFGGDETSIQALVDGLEERARETQSKPVLLHTGGSGTVMYGSGGEAGADVWTDEQYDRWSSLPDTAFFYGGYKISVAAAALRGTISAYIVLSPTVYGRGTGPGNKLSLQLPAYTRYAKQHGQAAYIGKGENIWGNLEVHVEDLSQLTVAVAEFALRNPDKTTASASSKGWENLIYSGVDTHTWGPITKVLGDLLFARGETSKPSAIEIAEGEGILYMFGGNSFLAPSKKSKALGFRPKQKDLVSSMRDALPA</sequence>
<dbReference type="InterPro" id="IPR001509">
    <property type="entry name" value="Epimerase_deHydtase"/>
</dbReference>
<dbReference type="PANTHER" id="PTHR48079:SF6">
    <property type="entry name" value="NAD(P)-BINDING DOMAIN-CONTAINING PROTEIN-RELATED"/>
    <property type="match status" value="1"/>
</dbReference>
<dbReference type="InterPro" id="IPR036291">
    <property type="entry name" value="NAD(P)-bd_dom_sf"/>
</dbReference>
<dbReference type="SUPFAM" id="SSF51735">
    <property type="entry name" value="NAD(P)-binding Rossmann-fold domains"/>
    <property type="match status" value="1"/>
</dbReference>
<evidence type="ECO:0000313" key="3">
    <source>
        <dbReference type="Proteomes" id="UP000291422"/>
    </source>
</evidence>
<dbReference type="Proteomes" id="UP000291422">
    <property type="component" value="Unassembled WGS sequence"/>
</dbReference>
<dbReference type="EMBL" id="PDXD01000041">
    <property type="protein sequence ID" value="RYN70401.1"/>
    <property type="molecule type" value="Genomic_DNA"/>
</dbReference>
<evidence type="ECO:0000259" key="1">
    <source>
        <dbReference type="Pfam" id="PF01370"/>
    </source>
</evidence>
<dbReference type="AlphaFoldDB" id="A0A4Q4N5V8"/>
<organism evidence="2 3">
    <name type="scientific">Alternaria alternata</name>
    <name type="common">Alternaria rot fungus</name>
    <name type="synonym">Torula alternata</name>
    <dbReference type="NCBI Taxonomy" id="5599"/>
    <lineage>
        <taxon>Eukaryota</taxon>
        <taxon>Fungi</taxon>
        <taxon>Dikarya</taxon>
        <taxon>Ascomycota</taxon>
        <taxon>Pezizomycotina</taxon>
        <taxon>Dothideomycetes</taxon>
        <taxon>Pleosporomycetidae</taxon>
        <taxon>Pleosporales</taxon>
        <taxon>Pleosporineae</taxon>
        <taxon>Pleosporaceae</taxon>
        <taxon>Alternaria</taxon>
        <taxon>Alternaria sect. Alternaria</taxon>
        <taxon>Alternaria alternata complex</taxon>
    </lineage>
</organism>
<dbReference type="GO" id="GO:0005737">
    <property type="term" value="C:cytoplasm"/>
    <property type="evidence" value="ECO:0007669"/>
    <property type="project" value="TreeGrafter"/>
</dbReference>
<dbReference type="GO" id="GO:0004029">
    <property type="term" value="F:aldehyde dehydrogenase (NAD+) activity"/>
    <property type="evidence" value="ECO:0007669"/>
    <property type="project" value="TreeGrafter"/>
</dbReference>
<accession>A0A4Q4N5V8</accession>
<proteinExistence type="predicted"/>
<feature type="domain" description="NAD-dependent epimerase/dehydratase" evidence="1">
    <location>
        <begin position="7"/>
        <end position="231"/>
    </location>
</feature>
<dbReference type="Pfam" id="PF01370">
    <property type="entry name" value="Epimerase"/>
    <property type="match status" value="1"/>
</dbReference>
<evidence type="ECO:0000313" key="2">
    <source>
        <dbReference type="EMBL" id="RYN70401.1"/>
    </source>
</evidence>
<reference evidence="3" key="1">
    <citation type="journal article" date="2019" name="bioRxiv">
        <title>Genomics, evolutionary history and diagnostics of the Alternaria alternata species group including apple and Asian pear pathotypes.</title>
        <authorList>
            <person name="Armitage A.D."/>
            <person name="Cockerton H.M."/>
            <person name="Sreenivasaprasad S."/>
            <person name="Woodhall J.W."/>
            <person name="Lane C.R."/>
            <person name="Harrison R.J."/>
            <person name="Clarkson J.P."/>
        </authorList>
    </citation>
    <scope>NUCLEOTIDE SEQUENCE [LARGE SCALE GENOMIC DNA]</scope>
    <source>
        <strain evidence="3">FERA 1177</strain>
    </source>
</reference>
<dbReference type="Gene3D" id="3.40.50.720">
    <property type="entry name" value="NAD(P)-binding Rossmann-like Domain"/>
    <property type="match status" value="1"/>
</dbReference>
<gene>
    <name evidence="2" type="ORF">AA0117_g10528</name>
</gene>
<dbReference type="VEuPathDB" id="FungiDB:CC77DRAFT_1100753"/>
<comment type="caution">
    <text evidence="2">The sequence shown here is derived from an EMBL/GenBank/DDBJ whole genome shotgun (WGS) entry which is preliminary data.</text>
</comment>
<name>A0A4Q4N5V8_ALTAL</name>